<accession>A0A5N5KE96</accession>
<proteinExistence type="predicted"/>
<protein>
    <recommendedName>
        <fullName evidence="4">Voltage-dependent P/Q-type calcium channel subunit alpha-1A</fullName>
    </recommendedName>
</protein>
<dbReference type="AlphaFoldDB" id="A0A5N5KE96"/>
<evidence type="ECO:0000313" key="2">
    <source>
        <dbReference type="EMBL" id="KAB5528651.1"/>
    </source>
</evidence>
<dbReference type="Proteomes" id="UP000327468">
    <property type="component" value="Chromosome 24"/>
</dbReference>
<reference evidence="2 3" key="1">
    <citation type="submission" date="2019-06" db="EMBL/GenBank/DDBJ databases">
        <title>A chromosome-scale genome assembly of the striped catfish, Pangasianodon hypophthalmus.</title>
        <authorList>
            <person name="Wen M."/>
            <person name="Zahm M."/>
            <person name="Roques C."/>
            <person name="Cabau C."/>
            <person name="Klopp C."/>
            <person name="Donnadieu C."/>
            <person name="Jouanno E."/>
            <person name="Avarre J.-C."/>
            <person name="Campet M."/>
            <person name="Ha T.T.T."/>
            <person name="Dugue R."/>
            <person name="Lampietro C."/>
            <person name="Louis A."/>
            <person name="Herpin A."/>
            <person name="Echchiki A."/>
            <person name="Berthelot C."/>
            <person name="Parey E."/>
            <person name="Roest-Crollius H."/>
            <person name="Braasch I."/>
            <person name="Postlethwait J."/>
            <person name="Bobe J."/>
            <person name="Montfort J."/>
            <person name="Bouchez O."/>
            <person name="Begum T."/>
            <person name="Schartl M."/>
            <person name="Guiguen Y."/>
        </authorList>
    </citation>
    <scope>NUCLEOTIDE SEQUENCE [LARGE SCALE GENOMIC DNA]</scope>
    <source>
        <strain evidence="2 3">Indonesia</strain>
        <tissue evidence="2">Blood</tissue>
    </source>
</reference>
<evidence type="ECO:0000313" key="3">
    <source>
        <dbReference type="Proteomes" id="UP000327468"/>
    </source>
</evidence>
<organism evidence="2 3">
    <name type="scientific">Pangasianodon hypophthalmus</name>
    <name type="common">Striped catfish</name>
    <name type="synonym">Helicophagus hypophthalmus</name>
    <dbReference type="NCBI Taxonomy" id="310915"/>
    <lineage>
        <taxon>Eukaryota</taxon>
        <taxon>Metazoa</taxon>
        <taxon>Chordata</taxon>
        <taxon>Craniata</taxon>
        <taxon>Vertebrata</taxon>
        <taxon>Euteleostomi</taxon>
        <taxon>Actinopterygii</taxon>
        <taxon>Neopterygii</taxon>
        <taxon>Teleostei</taxon>
        <taxon>Ostariophysi</taxon>
        <taxon>Siluriformes</taxon>
        <taxon>Pangasiidae</taxon>
        <taxon>Pangasianodon</taxon>
    </lineage>
</organism>
<gene>
    <name evidence="2" type="ORF">PHYPO_G00142690</name>
</gene>
<feature type="compositionally biased region" description="Gly residues" evidence="1">
    <location>
        <begin position="12"/>
        <end position="22"/>
    </location>
</feature>
<comment type="caution">
    <text evidence="2">The sequence shown here is derived from an EMBL/GenBank/DDBJ whole genome shotgun (WGS) entry which is preliminary data.</text>
</comment>
<sequence>MARFEDDLPVRYGGGSPSGAGRGPSRQQGPPGAHRIYKQTMAQRARTMAIYNPIPVKQNCLTVNRSLFIFSEDNVIRKYAKRVTEWPYPLRASFYACRMAL</sequence>
<feature type="region of interest" description="Disordered" evidence="1">
    <location>
        <begin position="1"/>
        <end position="33"/>
    </location>
</feature>
<keyword evidence="3" id="KW-1185">Reference proteome</keyword>
<evidence type="ECO:0008006" key="4">
    <source>
        <dbReference type="Google" id="ProtNLM"/>
    </source>
</evidence>
<evidence type="ECO:0000256" key="1">
    <source>
        <dbReference type="SAM" id="MobiDB-lite"/>
    </source>
</evidence>
<feature type="compositionally biased region" description="Low complexity" evidence="1">
    <location>
        <begin position="23"/>
        <end position="33"/>
    </location>
</feature>
<name>A0A5N5KE96_PANHP</name>
<dbReference type="EMBL" id="VFJC01000025">
    <property type="protein sequence ID" value="KAB5528651.1"/>
    <property type="molecule type" value="Genomic_DNA"/>
</dbReference>